<gene>
    <name evidence="1" type="ORF">WCD74_21320</name>
</gene>
<dbReference type="EMBL" id="JBBEGN010000012">
    <property type="protein sequence ID" value="MEJ2870324.1"/>
    <property type="molecule type" value="Genomic_DNA"/>
</dbReference>
<protein>
    <submittedName>
        <fullName evidence="1">Uncharacterized protein</fullName>
    </submittedName>
</protein>
<proteinExistence type="predicted"/>
<sequence>MSTSHPTTSTVTDQMTDALTRGQSMLTELATGVGELWSAALSGADDAARRSGAGSVPALPSATEIVDRAYDTGIAVLELQRSAAHQVIGSFAALRRP</sequence>
<reference evidence="1 2" key="1">
    <citation type="submission" date="2024-03" db="EMBL/GenBank/DDBJ databases">
        <title>Actinomycetospora sp. OC33-EN08, a novel actinomycete isolated from wild orchid (Aerides multiflora).</title>
        <authorList>
            <person name="Suriyachadkun C."/>
        </authorList>
    </citation>
    <scope>NUCLEOTIDE SEQUENCE [LARGE SCALE GENOMIC DNA]</scope>
    <source>
        <strain evidence="1 2">OC33-EN08</strain>
    </source>
</reference>
<dbReference type="RefSeq" id="WP_337696889.1">
    <property type="nucleotide sequence ID" value="NZ_JBBEGN010000012.1"/>
</dbReference>
<keyword evidence="2" id="KW-1185">Reference proteome</keyword>
<accession>A0ABU8MSN1</accession>
<comment type="caution">
    <text evidence="1">The sequence shown here is derived from an EMBL/GenBank/DDBJ whole genome shotgun (WGS) entry which is preliminary data.</text>
</comment>
<dbReference type="Proteomes" id="UP001385809">
    <property type="component" value="Unassembled WGS sequence"/>
</dbReference>
<organism evidence="1 2">
    <name type="scientific">Actinomycetospora aurantiaca</name>
    <dbReference type="NCBI Taxonomy" id="3129233"/>
    <lineage>
        <taxon>Bacteria</taxon>
        <taxon>Bacillati</taxon>
        <taxon>Actinomycetota</taxon>
        <taxon>Actinomycetes</taxon>
        <taxon>Pseudonocardiales</taxon>
        <taxon>Pseudonocardiaceae</taxon>
        <taxon>Actinomycetospora</taxon>
    </lineage>
</organism>
<name>A0ABU8MSN1_9PSEU</name>
<evidence type="ECO:0000313" key="2">
    <source>
        <dbReference type="Proteomes" id="UP001385809"/>
    </source>
</evidence>
<evidence type="ECO:0000313" key="1">
    <source>
        <dbReference type="EMBL" id="MEJ2870324.1"/>
    </source>
</evidence>